<comment type="caution">
    <text evidence="1">The sequence shown here is derived from an EMBL/GenBank/DDBJ whole genome shotgun (WGS) entry which is preliminary data.</text>
</comment>
<accession>A0A1G2G0P3</accession>
<dbReference type="STRING" id="1802114.A2719_02865"/>
<reference evidence="1 2" key="1">
    <citation type="journal article" date="2016" name="Nat. Commun.">
        <title>Thousands of microbial genomes shed light on interconnected biogeochemical processes in an aquifer system.</title>
        <authorList>
            <person name="Anantharaman K."/>
            <person name="Brown C.T."/>
            <person name="Hug L.A."/>
            <person name="Sharon I."/>
            <person name="Castelle C.J."/>
            <person name="Probst A.J."/>
            <person name="Thomas B.C."/>
            <person name="Singh A."/>
            <person name="Wilkins M.J."/>
            <person name="Karaoz U."/>
            <person name="Brodie E.L."/>
            <person name="Williams K.H."/>
            <person name="Hubbard S.S."/>
            <person name="Banfield J.F."/>
        </authorList>
    </citation>
    <scope>NUCLEOTIDE SEQUENCE [LARGE SCALE GENOMIC DNA]</scope>
</reference>
<sequence>MFKRERLQKLSGCRLRGYVLQLVFTPTELAQITNVKSEDIHKLFRRTTIPNGDIGVEHAEWLLYDKLYMIYSIVSSLLRFVGYEKNADIRMREFLTETSMFRCMKEEPPWYPLPNVPSRTFPAWQPKNLREYLLEGRMVAVQNALLWFHEN</sequence>
<dbReference type="EMBL" id="MHNK01000010">
    <property type="protein sequence ID" value="OGZ43879.1"/>
    <property type="molecule type" value="Genomic_DNA"/>
</dbReference>
<evidence type="ECO:0000313" key="2">
    <source>
        <dbReference type="Proteomes" id="UP000177480"/>
    </source>
</evidence>
<name>A0A1G2G0P3_9BACT</name>
<evidence type="ECO:0000313" key="1">
    <source>
        <dbReference type="EMBL" id="OGZ43879.1"/>
    </source>
</evidence>
<dbReference type="Proteomes" id="UP000177480">
    <property type="component" value="Unassembled WGS sequence"/>
</dbReference>
<proteinExistence type="predicted"/>
<organism evidence="1 2">
    <name type="scientific">Candidatus Ryanbacteria bacterium RIFCSPHIGHO2_01_FULL_45_22</name>
    <dbReference type="NCBI Taxonomy" id="1802114"/>
    <lineage>
        <taxon>Bacteria</taxon>
        <taxon>Candidatus Ryaniibacteriota</taxon>
    </lineage>
</organism>
<dbReference type="AlphaFoldDB" id="A0A1G2G0P3"/>
<protein>
    <submittedName>
        <fullName evidence="1">Uncharacterized protein</fullName>
    </submittedName>
</protein>
<gene>
    <name evidence="1" type="ORF">A2719_02865</name>
</gene>